<dbReference type="GO" id="GO:0005178">
    <property type="term" value="F:integrin binding"/>
    <property type="evidence" value="ECO:0007669"/>
    <property type="project" value="Ensembl"/>
</dbReference>
<dbReference type="InterPro" id="IPR003599">
    <property type="entry name" value="Ig_sub"/>
</dbReference>
<dbReference type="GO" id="GO:0001772">
    <property type="term" value="C:immunological synapse"/>
    <property type="evidence" value="ECO:0007669"/>
    <property type="project" value="Ensembl"/>
</dbReference>
<feature type="domain" description="Immunoglobulin" evidence="18">
    <location>
        <begin position="34"/>
        <end position="111"/>
    </location>
</feature>
<dbReference type="GO" id="GO:1904646">
    <property type="term" value="P:cellular response to amyloid-beta"/>
    <property type="evidence" value="ECO:0007669"/>
    <property type="project" value="Ensembl"/>
</dbReference>
<evidence type="ECO:0000256" key="15">
    <source>
        <dbReference type="ARBA" id="ARBA00040566"/>
    </source>
</evidence>
<dbReference type="GeneTree" id="ENSGT00940000162311"/>
<feature type="domain" description="Immunoglobulin" evidence="18">
    <location>
        <begin position="318"/>
        <end position="394"/>
    </location>
</feature>
<evidence type="ECO:0000256" key="14">
    <source>
        <dbReference type="ARBA" id="ARBA00038746"/>
    </source>
</evidence>
<evidence type="ECO:0000256" key="2">
    <source>
        <dbReference type="ARBA" id="ARBA00005925"/>
    </source>
</evidence>
<keyword evidence="9 16" id="KW-0472">Membrane</keyword>
<evidence type="ECO:0000256" key="16">
    <source>
        <dbReference type="SAM" id="Phobius"/>
    </source>
</evidence>
<dbReference type="AlphaFoldDB" id="A0A8C3W475"/>
<evidence type="ECO:0000256" key="17">
    <source>
        <dbReference type="SAM" id="SignalP"/>
    </source>
</evidence>
<evidence type="ECO:0000256" key="8">
    <source>
        <dbReference type="ARBA" id="ARBA00022989"/>
    </source>
</evidence>
<dbReference type="GO" id="GO:0009897">
    <property type="term" value="C:external side of plasma membrane"/>
    <property type="evidence" value="ECO:0007669"/>
    <property type="project" value="Ensembl"/>
</dbReference>
<dbReference type="PANTHER" id="PTHR13771">
    <property type="entry name" value="INTERCELLULAR ADHESION MOLECULE"/>
    <property type="match status" value="1"/>
</dbReference>
<evidence type="ECO:0000256" key="1">
    <source>
        <dbReference type="ARBA" id="ARBA00004479"/>
    </source>
</evidence>
<name>A0A8C3W475_9CETA</name>
<dbReference type="GO" id="GO:0046813">
    <property type="term" value="P:receptor-mediated virion attachment to host cell"/>
    <property type="evidence" value="ECO:0007669"/>
    <property type="project" value="Ensembl"/>
</dbReference>
<dbReference type="SMART" id="SM00409">
    <property type="entry name" value="IG"/>
    <property type="match status" value="3"/>
</dbReference>
<keyword evidence="4 17" id="KW-0732">Signal</keyword>
<evidence type="ECO:0000259" key="18">
    <source>
        <dbReference type="SMART" id="SM00409"/>
    </source>
</evidence>
<feature type="chain" id="PRO_5034206650" description="Intercellular adhesion molecule 1" evidence="17">
    <location>
        <begin position="28"/>
        <end position="537"/>
    </location>
</feature>
<proteinExistence type="inferred from homology"/>
<dbReference type="GO" id="GO:0002291">
    <property type="term" value="P:T cell activation via T cell receptor contact with antigen bound to MHC molecule on antigen presenting cell"/>
    <property type="evidence" value="ECO:0007669"/>
    <property type="project" value="Ensembl"/>
</dbReference>
<dbReference type="GO" id="GO:0070062">
    <property type="term" value="C:extracellular exosome"/>
    <property type="evidence" value="ECO:0007669"/>
    <property type="project" value="Ensembl"/>
</dbReference>
<organism evidence="19 20">
    <name type="scientific">Catagonus wagneri</name>
    <name type="common">Chacoan peccary</name>
    <dbReference type="NCBI Taxonomy" id="51154"/>
    <lineage>
        <taxon>Eukaryota</taxon>
        <taxon>Metazoa</taxon>
        <taxon>Chordata</taxon>
        <taxon>Craniata</taxon>
        <taxon>Vertebrata</taxon>
        <taxon>Euteleostomi</taxon>
        <taxon>Mammalia</taxon>
        <taxon>Eutheria</taxon>
        <taxon>Laurasiatheria</taxon>
        <taxon>Artiodactyla</taxon>
        <taxon>Suina</taxon>
        <taxon>Tayassuidae</taxon>
        <taxon>Catagonus</taxon>
    </lineage>
</organism>
<dbReference type="GO" id="GO:1902042">
    <property type="term" value="P:negative regulation of extrinsic apoptotic signaling pathway via death domain receptors"/>
    <property type="evidence" value="ECO:0007669"/>
    <property type="project" value="Ensembl"/>
</dbReference>
<keyword evidence="5" id="KW-0677">Repeat</keyword>
<reference evidence="19" key="2">
    <citation type="submission" date="2025-09" db="UniProtKB">
        <authorList>
            <consortium name="Ensembl"/>
        </authorList>
    </citation>
    <scope>IDENTIFICATION</scope>
</reference>
<protein>
    <recommendedName>
        <fullName evidence="15">Intercellular adhesion molecule 1</fullName>
    </recommendedName>
</protein>
<dbReference type="FunFam" id="2.60.40.10:FF:000338">
    <property type="entry name" value="intercellular adhesion molecule 5"/>
    <property type="match status" value="1"/>
</dbReference>
<evidence type="ECO:0000256" key="9">
    <source>
        <dbReference type="ARBA" id="ARBA00023136"/>
    </source>
</evidence>
<gene>
    <name evidence="19" type="primary">ICAM1</name>
</gene>
<evidence type="ECO:0000256" key="11">
    <source>
        <dbReference type="ARBA" id="ARBA00023180"/>
    </source>
</evidence>
<keyword evidence="7" id="KW-0130">Cell adhesion</keyword>
<dbReference type="GO" id="GO:0072683">
    <property type="term" value="P:T cell extravasation"/>
    <property type="evidence" value="ECO:0007669"/>
    <property type="project" value="Ensembl"/>
</dbReference>
<dbReference type="InterPro" id="IPR047012">
    <property type="entry name" value="ICAM_VCAM"/>
</dbReference>
<keyword evidence="6" id="KW-0832">Ubl conjugation</keyword>
<dbReference type="FunFam" id="2.60.40.10:FF:000641">
    <property type="entry name" value="Intercellular adhesion molecule 1"/>
    <property type="match status" value="1"/>
</dbReference>
<dbReference type="PRINTS" id="PR01472">
    <property type="entry name" value="ICAMVCAM1"/>
</dbReference>
<evidence type="ECO:0000313" key="20">
    <source>
        <dbReference type="Proteomes" id="UP000694540"/>
    </source>
</evidence>
<keyword evidence="8 16" id="KW-1133">Transmembrane helix</keyword>
<dbReference type="SUPFAM" id="SSF48726">
    <property type="entry name" value="Immunoglobulin"/>
    <property type="match status" value="5"/>
</dbReference>
<keyword evidence="12" id="KW-0393">Immunoglobulin domain</keyword>
<dbReference type="Ensembl" id="ENSCWAT00000006246.1">
    <property type="protein sequence ID" value="ENSCWAP00000005779.1"/>
    <property type="gene ID" value="ENSCWAG00000004470.1"/>
</dbReference>
<dbReference type="Pfam" id="PF21146">
    <property type="entry name" value="ICAM1_3_5_D2"/>
    <property type="match status" value="1"/>
</dbReference>
<dbReference type="InterPro" id="IPR036179">
    <property type="entry name" value="Ig-like_dom_sf"/>
</dbReference>
<accession>A0A8C3W475</accession>
<dbReference type="FunFam" id="2.60.40.10:FF:000648">
    <property type="entry name" value="Intercellular adhesion molecule 1"/>
    <property type="match status" value="1"/>
</dbReference>
<dbReference type="GO" id="GO:0070374">
    <property type="term" value="P:positive regulation of ERK1 and ERK2 cascade"/>
    <property type="evidence" value="ECO:0007669"/>
    <property type="project" value="Ensembl"/>
</dbReference>
<dbReference type="GO" id="GO:0002693">
    <property type="term" value="P:positive regulation of cellular extravasation"/>
    <property type="evidence" value="ECO:0007669"/>
    <property type="project" value="Ensembl"/>
</dbReference>
<keyword evidence="11" id="KW-0325">Glycoprotein</keyword>
<dbReference type="GO" id="GO:1990830">
    <property type="term" value="P:cellular response to leukemia inhibitory factor"/>
    <property type="evidence" value="ECO:0007669"/>
    <property type="project" value="Ensembl"/>
</dbReference>
<keyword evidence="20" id="KW-1185">Reference proteome</keyword>
<keyword evidence="10" id="KW-1015">Disulfide bond</keyword>
<evidence type="ECO:0000256" key="3">
    <source>
        <dbReference type="ARBA" id="ARBA00022692"/>
    </source>
</evidence>
<dbReference type="InterPro" id="IPR003988">
    <property type="entry name" value="ICAM"/>
</dbReference>
<comment type="subcellular location">
    <subcellularLocation>
        <location evidence="1">Membrane</location>
        <topology evidence="1">Single-pass type I membrane protein</topology>
    </subcellularLocation>
</comment>
<evidence type="ECO:0000256" key="12">
    <source>
        <dbReference type="ARBA" id="ARBA00023319"/>
    </source>
</evidence>
<sequence length="537" mass="58556">MAPGAAHSARLALLALLGALLLPGSGGAKTSMWPLNAIIPRGGSVRVNCSTTCDKQNMIFGLETSLDKIEVEYGDNWRIFELSNVQNDSTLICFSNCEGVQTQTEGSLTVYSFPNYVKLEPPSWQPEGKNFSLTCKVSGGAPRAHLTMLLFRGEEEQEEWPVPVEEPAKVTFWRLARREDHGSIFSCRMKLDLRSQGLELFWNSSAPSKLQIYALPATLPHLATPEAVEVGTRRLVNCSLDGLFPASEATVHLARGDQRLKHTVTHGSSSLMATASIEGTVKEEGTRYLVCEITLADQKAVTTKNVTFYSFPPPSLTLREPVVSEGTTVSVECQAHGEAVVTLREAPAGPPGQRAQLQLNVSAEDDGRSFSCSAALQVAGQVLYKNQTQVLSVLYGPRLDEKDCPGNWVWPEGSHQTLKCQAWGNPAPKLNCRREGDGALLPIGDLKPVKREIAGTYQCQANSSRGTATQVVVVNVIYHQNSMAIIISVAAVVILGTVAVAIYVYNYRRKMQKYELQKAQKAQEEMAMKLNTPATPP</sequence>
<dbReference type="GO" id="GO:0002457">
    <property type="term" value="P:T cell antigen processing and presentation"/>
    <property type="evidence" value="ECO:0007669"/>
    <property type="project" value="Ensembl"/>
</dbReference>
<evidence type="ECO:0000256" key="4">
    <source>
        <dbReference type="ARBA" id="ARBA00022729"/>
    </source>
</evidence>
<evidence type="ECO:0000256" key="10">
    <source>
        <dbReference type="ARBA" id="ARBA00023157"/>
    </source>
</evidence>
<reference evidence="19" key="1">
    <citation type="submission" date="2025-08" db="UniProtKB">
        <authorList>
            <consortium name="Ensembl"/>
        </authorList>
    </citation>
    <scope>IDENTIFICATION</scope>
</reference>
<dbReference type="PRINTS" id="PR01473">
    <property type="entry name" value="ICAM"/>
</dbReference>
<evidence type="ECO:0000313" key="19">
    <source>
        <dbReference type="Ensembl" id="ENSCWAP00000005779.1"/>
    </source>
</evidence>
<dbReference type="FunFam" id="2.60.40.10:FF:000459">
    <property type="entry name" value="Intercellular adhesion molecule 1"/>
    <property type="match status" value="1"/>
</dbReference>
<dbReference type="InterPro" id="IPR013768">
    <property type="entry name" value="ICAM_N"/>
</dbReference>
<comment type="function">
    <text evidence="13">ICAM proteins are ligands for the leukocyte adhesion protein LFA-1 (integrin alpha-L/beta-2). During leukocyte trans-endothelial migration, ICAM1 engagement promotes the assembly of endothelial apical cups through ARHGEF26/SGEF and RHOG activation.</text>
</comment>
<feature type="transmembrane region" description="Helical" evidence="16">
    <location>
        <begin position="483"/>
        <end position="505"/>
    </location>
</feature>
<dbReference type="Pfam" id="PF03921">
    <property type="entry name" value="ICAM_N"/>
    <property type="match status" value="1"/>
</dbReference>
<dbReference type="InterPro" id="IPR013783">
    <property type="entry name" value="Ig-like_fold"/>
</dbReference>
<feature type="domain" description="Immunoglobulin" evidence="18">
    <location>
        <begin position="405"/>
        <end position="477"/>
    </location>
</feature>
<dbReference type="InterPro" id="IPR003987">
    <property type="entry name" value="ICAM_VCAM_N"/>
</dbReference>
<evidence type="ECO:0000256" key="13">
    <source>
        <dbReference type="ARBA" id="ARBA00037418"/>
    </source>
</evidence>
<dbReference type="FunFam" id="2.60.40.10:FF:000194">
    <property type="entry name" value="Intercellular adhesion molecule 1"/>
    <property type="match status" value="1"/>
</dbReference>
<feature type="signal peptide" evidence="17">
    <location>
        <begin position="1"/>
        <end position="27"/>
    </location>
</feature>
<dbReference type="Proteomes" id="UP000694540">
    <property type="component" value="Unplaced"/>
</dbReference>
<dbReference type="PANTHER" id="PTHR13771:SF18">
    <property type="entry name" value="INTERCELLULAR ADHESION MOLECULE 1"/>
    <property type="match status" value="1"/>
</dbReference>
<evidence type="ECO:0000256" key="7">
    <source>
        <dbReference type="ARBA" id="ARBA00022889"/>
    </source>
</evidence>
<dbReference type="GO" id="GO:0007159">
    <property type="term" value="P:leukocyte cell-cell adhesion"/>
    <property type="evidence" value="ECO:0007669"/>
    <property type="project" value="Ensembl"/>
</dbReference>
<dbReference type="GO" id="GO:0033627">
    <property type="term" value="P:cell adhesion mediated by integrin"/>
    <property type="evidence" value="ECO:0007669"/>
    <property type="project" value="Ensembl"/>
</dbReference>
<dbReference type="GO" id="GO:1900027">
    <property type="term" value="P:regulation of ruffle assembly"/>
    <property type="evidence" value="ECO:0007669"/>
    <property type="project" value="Ensembl"/>
</dbReference>
<dbReference type="GO" id="GO:2000352">
    <property type="term" value="P:negative regulation of endothelial cell apoptotic process"/>
    <property type="evidence" value="ECO:0007669"/>
    <property type="project" value="Ensembl"/>
</dbReference>
<dbReference type="GO" id="GO:0071333">
    <property type="term" value="P:cellular response to glucose stimulus"/>
    <property type="evidence" value="ECO:0007669"/>
    <property type="project" value="Ensembl"/>
</dbReference>
<evidence type="ECO:0000256" key="6">
    <source>
        <dbReference type="ARBA" id="ARBA00022843"/>
    </source>
</evidence>
<dbReference type="Gene3D" id="2.60.40.10">
    <property type="entry name" value="Immunoglobulins"/>
    <property type="match status" value="5"/>
</dbReference>
<evidence type="ECO:0000256" key="5">
    <source>
        <dbReference type="ARBA" id="ARBA00022737"/>
    </source>
</evidence>
<comment type="similarity">
    <text evidence="2">Belongs to the immunoglobulin superfamily. ICAM family.</text>
</comment>
<dbReference type="GO" id="GO:0061028">
    <property type="term" value="P:establishment of endothelial barrier"/>
    <property type="evidence" value="ECO:0007669"/>
    <property type="project" value="Ensembl"/>
</dbReference>
<dbReference type="GO" id="GO:0045121">
    <property type="term" value="C:membrane raft"/>
    <property type="evidence" value="ECO:0007669"/>
    <property type="project" value="Ensembl"/>
</dbReference>
<comment type="subunit">
    <text evidence="14">Homodimer. Interacts with MUC1 and promotes cell aggregation in epithelial cells. Interacts with ARHGEF26/SGEF. Interacts (on T cell side) with CD81, CD247 and CD9 at immunological synapses between antigen-presenting cells and T cells.</text>
</comment>
<dbReference type="GO" id="GO:0022614">
    <property type="term" value="P:membrane to membrane docking"/>
    <property type="evidence" value="ECO:0007669"/>
    <property type="project" value="Ensembl"/>
</dbReference>
<dbReference type="InterPro" id="IPR048679">
    <property type="entry name" value="ICAM1_3_5_D2"/>
</dbReference>
<keyword evidence="3 16" id="KW-0812">Transmembrane</keyword>